<dbReference type="Gene3D" id="3.30.70.270">
    <property type="match status" value="1"/>
</dbReference>
<sequence length="668" mass="74724">MMSASSAQETLRLAKLRDYNLLDTPSELAYDDIAKLAAQICQTPIALVSLVDAKRQWFKSAVGLDVVDTPRSVAFCSHTIQNKGLMVVEDTFESELFRNNPLVLGPPNIRFYAGAPLITPDGYALGSLCVIDYHPRTLSTEQLQAVERLSRQVVAQMELSRKTTQILSYSEHLENRVKERTAKLTQALQRLLKAQSMLVKREAALRHSSLHDPLTGLPNRSYFLQRLNQAIQLNGRQPSHLYAVLFIDLDNFKPINDVLGHEVGDFLLQHVAKQVKHMFRRSDLVARLGGDEFAVLLDNIPDEDHAIAAVKRIQKQLEAPFVFGDRKVFVGASIGITFSTAGYREPEAALRDADAAMYSAKARTKLLLQAQLKTQRQRSPRMSPILLQGEGPLTGQKFAVFDADMKGQAQAKVTLEDELRQALIRDQFQLYYQPIFNLRTQSISGFEVLLRWHHPTRGRLSADAFIEVAEEIGIVRQLCAQVIQTACKQLKAWRSHAGYETLSFHVNLSLLQLRCPQLVSRWQSGLQTYQMPSSAFQLEIDEQILLSSDPSLTAVLQQLKSEGFGLCVNDFGRGHSSLSRLHQLEVSTLKIDRAFIEEIDTPTGRDIIKTIVDLGHSADITVVAEGIETAQQLQSIIALGCTFCQGFWLSEALCVEDINRAITSPLPE</sequence>
<dbReference type="Gene3D" id="3.30.450.40">
    <property type="match status" value="1"/>
</dbReference>
<evidence type="ECO:0000259" key="2">
    <source>
        <dbReference type="PROSITE" id="PS50887"/>
    </source>
</evidence>
<dbReference type="EMBL" id="QBMC01000011">
    <property type="protein sequence ID" value="PZO22309.1"/>
    <property type="molecule type" value="Genomic_DNA"/>
</dbReference>
<dbReference type="PANTHER" id="PTHR33121">
    <property type="entry name" value="CYCLIC DI-GMP PHOSPHODIESTERASE PDEF"/>
    <property type="match status" value="1"/>
</dbReference>
<protein>
    <submittedName>
        <fullName evidence="3">GGDEF domain-containing protein</fullName>
    </submittedName>
</protein>
<dbReference type="SUPFAM" id="SSF141868">
    <property type="entry name" value="EAL domain-like"/>
    <property type="match status" value="1"/>
</dbReference>
<dbReference type="SMART" id="SM00065">
    <property type="entry name" value="GAF"/>
    <property type="match status" value="1"/>
</dbReference>
<dbReference type="SUPFAM" id="SSF55781">
    <property type="entry name" value="GAF domain-like"/>
    <property type="match status" value="1"/>
</dbReference>
<dbReference type="Pfam" id="PF00990">
    <property type="entry name" value="GGDEF"/>
    <property type="match status" value="1"/>
</dbReference>
<dbReference type="InterPro" id="IPR000160">
    <property type="entry name" value="GGDEF_dom"/>
</dbReference>
<dbReference type="SMART" id="SM00267">
    <property type="entry name" value="GGDEF"/>
    <property type="match status" value="1"/>
</dbReference>
<comment type="caution">
    <text evidence="3">The sequence shown here is derived from an EMBL/GenBank/DDBJ whole genome shotgun (WGS) entry which is preliminary data.</text>
</comment>
<dbReference type="Proteomes" id="UP000249354">
    <property type="component" value="Unassembled WGS sequence"/>
</dbReference>
<evidence type="ECO:0000259" key="1">
    <source>
        <dbReference type="PROSITE" id="PS50883"/>
    </source>
</evidence>
<dbReference type="SMART" id="SM00052">
    <property type="entry name" value="EAL"/>
    <property type="match status" value="1"/>
</dbReference>
<accession>A0A2W4UZJ7</accession>
<proteinExistence type="predicted"/>
<dbReference type="InterPro" id="IPR043128">
    <property type="entry name" value="Rev_trsase/Diguanyl_cyclase"/>
</dbReference>
<feature type="domain" description="EAL" evidence="1">
    <location>
        <begin position="412"/>
        <end position="666"/>
    </location>
</feature>
<dbReference type="PANTHER" id="PTHR33121:SF79">
    <property type="entry name" value="CYCLIC DI-GMP PHOSPHODIESTERASE PDED-RELATED"/>
    <property type="match status" value="1"/>
</dbReference>
<evidence type="ECO:0000313" key="3">
    <source>
        <dbReference type="EMBL" id="PZO22309.1"/>
    </source>
</evidence>
<dbReference type="InterPro" id="IPR050706">
    <property type="entry name" value="Cyclic-di-GMP_PDE-like"/>
</dbReference>
<dbReference type="InterPro" id="IPR029016">
    <property type="entry name" value="GAF-like_dom_sf"/>
</dbReference>
<dbReference type="CDD" id="cd01948">
    <property type="entry name" value="EAL"/>
    <property type="match status" value="1"/>
</dbReference>
<evidence type="ECO:0000313" key="4">
    <source>
        <dbReference type="Proteomes" id="UP000249354"/>
    </source>
</evidence>
<dbReference type="AlphaFoldDB" id="A0A2W4UZJ7"/>
<reference evidence="3 4" key="2">
    <citation type="submission" date="2018-06" db="EMBL/GenBank/DDBJ databases">
        <title>Metagenomic assembly of (sub)arctic Cyanobacteria and their associated microbiome from non-axenic cultures.</title>
        <authorList>
            <person name="Baurain D."/>
        </authorList>
    </citation>
    <scope>NUCLEOTIDE SEQUENCE [LARGE SCALE GENOMIC DNA]</scope>
    <source>
        <strain evidence="3">ULC129bin1</strain>
    </source>
</reference>
<name>A0A2W4UZJ7_9CYAN</name>
<dbReference type="Gene3D" id="3.20.20.450">
    <property type="entry name" value="EAL domain"/>
    <property type="match status" value="1"/>
</dbReference>
<dbReference type="NCBIfam" id="TIGR00254">
    <property type="entry name" value="GGDEF"/>
    <property type="match status" value="1"/>
</dbReference>
<dbReference type="InterPro" id="IPR035919">
    <property type="entry name" value="EAL_sf"/>
</dbReference>
<gene>
    <name evidence="3" type="ORF">DCF25_03095</name>
</gene>
<dbReference type="SUPFAM" id="SSF55073">
    <property type="entry name" value="Nucleotide cyclase"/>
    <property type="match status" value="1"/>
</dbReference>
<dbReference type="InterPro" id="IPR029787">
    <property type="entry name" value="Nucleotide_cyclase"/>
</dbReference>
<organism evidence="3 4">
    <name type="scientific">Leptolyngbya foveolarum</name>
    <dbReference type="NCBI Taxonomy" id="47253"/>
    <lineage>
        <taxon>Bacteria</taxon>
        <taxon>Bacillati</taxon>
        <taxon>Cyanobacteriota</taxon>
        <taxon>Cyanophyceae</taxon>
        <taxon>Leptolyngbyales</taxon>
        <taxon>Leptolyngbyaceae</taxon>
        <taxon>Leptolyngbya group</taxon>
        <taxon>Leptolyngbya</taxon>
    </lineage>
</organism>
<dbReference type="GO" id="GO:0071111">
    <property type="term" value="F:cyclic-guanylate-specific phosphodiesterase activity"/>
    <property type="evidence" value="ECO:0007669"/>
    <property type="project" value="InterPro"/>
</dbReference>
<dbReference type="CDD" id="cd01949">
    <property type="entry name" value="GGDEF"/>
    <property type="match status" value="1"/>
</dbReference>
<dbReference type="Pfam" id="PF01590">
    <property type="entry name" value="GAF"/>
    <property type="match status" value="1"/>
</dbReference>
<dbReference type="PROSITE" id="PS50883">
    <property type="entry name" value="EAL"/>
    <property type="match status" value="1"/>
</dbReference>
<dbReference type="InterPro" id="IPR003018">
    <property type="entry name" value="GAF"/>
</dbReference>
<dbReference type="Pfam" id="PF00563">
    <property type="entry name" value="EAL"/>
    <property type="match status" value="1"/>
</dbReference>
<reference evidence="4" key="1">
    <citation type="submission" date="2018-04" db="EMBL/GenBank/DDBJ databases">
        <authorList>
            <person name="Cornet L."/>
        </authorList>
    </citation>
    <scope>NUCLEOTIDE SEQUENCE [LARGE SCALE GENOMIC DNA]</scope>
</reference>
<dbReference type="PROSITE" id="PS50887">
    <property type="entry name" value="GGDEF"/>
    <property type="match status" value="1"/>
</dbReference>
<dbReference type="InterPro" id="IPR001633">
    <property type="entry name" value="EAL_dom"/>
</dbReference>
<feature type="domain" description="GGDEF" evidence="2">
    <location>
        <begin position="240"/>
        <end position="371"/>
    </location>
</feature>